<dbReference type="HOGENOM" id="CLU_090653_0_0_9"/>
<reference evidence="2 3" key="1">
    <citation type="submission" date="2010-12" db="EMBL/GenBank/DDBJ databases">
        <title>The Genome Sequence of Coprobacillus sp. strain 29_1.</title>
        <authorList>
            <consortium name="The Broad Institute Genome Sequencing Platform"/>
            <person name="Earl A."/>
            <person name="Ward D."/>
            <person name="Feldgarden M."/>
            <person name="Gevers D."/>
            <person name="Daigneault M."/>
            <person name="Sibley C.D."/>
            <person name="White A."/>
            <person name="Strauss J."/>
            <person name="Allen-Vercoe E."/>
            <person name="Young S.K."/>
            <person name="Zeng Q."/>
            <person name="Gargeya S."/>
            <person name="Fitzgerald M."/>
            <person name="Haas B."/>
            <person name="Abouelleil A."/>
            <person name="Alvarado L."/>
            <person name="Arachchi H.M."/>
            <person name="Berlin A."/>
            <person name="Brown A."/>
            <person name="Chapman S.B."/>
            <person name="Chen Z."/>
            <person name="Dunbar C."/>
            <person name="Freedman E."/>
            <person name="Gearin G."/>
            <person name="Gellesch M."/>
            <person name="Goldberg J."/>
            <person name="Griggs A."/>
            <person name="Gujja S."/>
            <person name="Heilman E."/>
            <person name="Heiman D."/>
            <person name="Howarth C."/>
            <person name="Larson L."/>
            <person name="Lui A."/>
            <person name="MacDonald P.J.P."/>
            <person name="Mehta T."/>
            <person name="Montmayeur A."/>
            <person name="Murphy C."/>
            <person name="Neiman D."/>
            <person name="Pearson M."/>
            <person name="Priest M."/>
            <person name="Roberts A."/>
            <person name="Saif S."/>
            <person name="Shea T."/>
            <person name="Shenoy N."/>
            <person name="Sisk P."/>
            <person name="Stolte C."/>
            <person name="Sykes S."/>
            <person name="White J."/>
            <person name="Yandava C."/>
            <person name="Nusbaum C."/>
            <person name="Birren B."/>
        </authorList>
    </citation>
    <scope>NUCLEOTIDE SEQUENCE [LARGE SCALE GENOMIC DNA]</scope>
    <source>
        <strain evidence="2 3">29_1</strain>
    </source>
</reference>
<feature type="domain" description="DOD-type homing endonuclease" evidence="1">
    <location>
        <begin position="107"/>
        <end position="151"/>
    </location>
</feature>
<evidence type="ECO:0000259" key="1">
    <source>
        <dbReference type="PROSITE" id="PS50819"/>
    </source>
</evidence>
<name>E7GEW4_9FIRM</name>
<dbReference type="OrthoDB" id="961985at2"/>
<dbReference type="InterPro" id="IPR027434">
    <property type="entry name" value="Homing_endonucl"/>
</dbReference>
<sequence length="252" mass="29808">MNKEFSYFYGLVLTDGTITTSTRNRGKIQIELSIRDRNILDKLHIIFPESKISIRQRSTNFSQNHESCIFSLFYKKYRDYFFKQGYPKCQKAINARPPNCEYSKCDFWRGVIDGDGSIGQIKNGDPYISLITKSEDLANSYLRLLEEEFGIIKICNKNKRDDCYNITVKNEDAITLGNFLYGDSHLYLDRKYQKYQENLSWKRTKNKITRKYWSKEDDNFILSNSIDNSMMKLNRSRSSIACRKNRLIKFNK</sequence>
<dbReference type="Pfam" id="PF14528">
    <property type="entry name" value="LAGLIDADG_3"/>
    <property type="match status" value="1"/>
</dbReference>
<dbReference type="PROSITE" id="PS50819">
    <property type="entry name" value="INTEIN_ENDONUCLEASE"/>
    <property type="match status" value="1"/>
</dbReference>
<proteinExistence type="predicted"/>
<accession>E7GEW4</accession>
<dbReference type="eggNOG" id="ENOG50331ZQ">
    <property type="taxonomic scope" value="Bacteria"/>
</dbReference>
<dbReference type="RefSeq" id="WP_008790338.1">
    <property type="nucleotide sequence ID" value="NZ_AKCB01000004.1"/>
</dbReference>
<dbReference type="EMBL" id="ADKX01000046">
    <property type="protein sequence ID" value="EFW03565.1"/>
    <property type="molecule type" value="Genomic_DNA"/>
</dbReference>
<keyword evidence="3" id="KW-1185">Reference proteome</keyword>
<dbReference type="GeneID" id="78231481"/>
<comment type="caution">
    <text evidence="2">The sequence shown here is derived from an EMBL/GenBank/DDBJ whole genome shotgun (WGS) entry which is preliminary data.</text>
</comment>
<dbReference type="SUPFAM" id="SSF55608">
    <property type="entry name" value="Homing endonucleases"/>
    <property type="match status" value="1"/>
</dbReference>
<dbReference type="Gene3D" id="3.10.28.10">
    <property type="entry name" value="Homing endonucleases"/>
    <property type="match status" value="1"/>
</dbReference>
<dbReference type="STRING" id="100884.GCA_000269565_03734"/>
<organism evidence="2 3">
    <name type="scientific">Coprobacillus cateniformis</name>
    <dbReference type="NCBI Taxonomy" id="100884"/>
    <lineage>
        <taxon>Bacteria</taxon>
        <taxon>Bacillati</taxon>
        <taxon>Bacillota</taxon>
        <taxon>Erysipelotrichia</taxon>
        <taxon>Erysipelotrichales</taxon>
        <taxon>Coprobacillaceae</taxon>
        <taxon>Coprobacillus</taxon>
    </lineage>
</organism>
<gene>
    <name evidence="2" type="ORF">HMPREF9488_03256</name>
</gene>
<dbReference type="Proteomes" id="UP000003157">
    <property type="component" value="Unassembled WGS sequence"/>
</dbReference>
<dbReference type="AlphaFoldDB" id="E7GEW4"/>
<protein>
    <recommendedName>
        <fullName evidence="1">DOD-type homing endonuclease domain-containing protein</fullName>
    </recommendedName>
</protein>
<dbReference type="InterPro" id="IPR004042">
    <property type="entry name" value="Intein_endonuc_central"/>
</dbReference>
<dbReference type="GO" id="GO:0004519">
    <property type="term" value="F:endonuclease activity"/>
    <property type="evidence" value="ECO:0007669"/>
    <property type="project" value="InterPro"/>
</dbReference>
<evidence type="ECO:0000313" key="3">
    <source>
        <dbReference type="Proteomes" id="UP000003157"/>
    </source>
</evidence>
<evidence type="ECO:0000313" key="2">
    <source>
        <dbReference type="EMBL" id="EFW03565.1"/>
    </source>
</evidence>
<dbReference type="InterPro" id="IPR004860">
    <property type="entry name" value="LAGLIDADG_dom"/>
</dbReference>